<dbReference type="InterPro" id="IPR001547">
    <property type="entry name" value="Glyco_hydro_5"/>
</dbReference>
<evidence type="ECO:0000313" key="9">
    <source>
        <dbReference type="EMBL" id="KAF2490819.1"/>
    </source>
</evidence>
<name>A0A6A6QFD4_9PEZI</name>
<feature type="chain" id="PRO_5025453456" description="cellulase" evidence="7">
    <location>
        <begin position="19"/>
        <end position="336"/>
    </location>
</feature>
<keyword evidence="4 6" id="KW-0378">Hydrolase</keyword>
<dbReference type="EMBL" id="MU004196">
    <property type="protein sequence ID" value="KAF2490819.1"/>
    <property type="molecule type" value="Genomic_DNA"/>
</dbReference>
<comment type="similarity">
    <text evidence="2 6">Belongs to the glycosyl hydrolase 5 (cellulase A) family.</text>
</comment>
<protein>
    <recommendedName>
        <fullName evidence="3">cellulase</fullName>
        <ecNumber evidence="3">3.2.1.4</ecNumber>
    </recommendedName>
</protein>
<evidence type="ECO:0000256" key="2">
    <source>
        <dbReference type="ARBA" id="ARBA00005641"/>
    </source>
</evidence>
<dbReference type="Pfam" id="PF00150">
    <property type="entry name" value="Cellulase"/>
    <property type="match status" value="1"/>
</dbReference>
<dbReference type="GO" id="GO:0009251">
    <property type="term" value="P:glucan catabolic process"/>
    <property type="evidence" value="ECO:0007669"/>
    <property type="project" value="TreeGrafter"/>
</dbReference>
<organism evidence="9 10">
    <name type="scientific">Lophium mytilinum</name>
    <dbReference type="NCBI Taxonomy" id="390894"/>
    <lineage>
        <taxon>Eukaryota</taxon>
        <taxon>Fungi</taxon>
        <taxon>Dikarya</taxon>
        <taxon>Ascomycota</taxon>
        <taxon>Pezizomycotina</taxon>
        <taxon>Dothideomycetes</taxon>
        <taxon>Pleosporomycetidae</taxon>
        <taxon>Mytilinidiales</taxon>
        <taxon>Mytilinidiaceae</taxon>
        <taxon>Lophium</taxon>
    </lineage>
</organism>
<dbReference type="InterPro" id="IPR017853">
    <property type="entry name" value="GH"/>
</dbReference>
<sequence length="336" mass="37237">MKLSTLFVAAGLASSTLARTFARAPYANTTRKLKWFGINESGAEFGDTVFPGVYGKDYTWYDLDTIDTFISSGMNMFRINFLMERLIPNNLTGTPDPTYLSNLTAVVNHITTAGAYAMIQPHNYGRYYSDIITDVAGFKAWWTTVATHFANDTMVVFDVNNEFHDMDQALVVQLNQAAIDGIRSTGATSQYITPEGNSWTGAWTWTTSGNSDTMGALTDPADKLVYQMHQYLDSDGSGTHEECVSATIFSERLKDATAWLRENKKVGLIGEFAGGNNTQCVEALKDGLGYLGENGDVWWGALWWAAGPWWADYMYSMEPPSGTAWEVVWPEIKGLI</sequence>
<accession>A0A6A6QFD4</accession>
<dbReference type="Proteomes" id="UP000799750">
    <property type="component" value="Unassembled WGS sequence"/>
</dbReference>
<feature type="domain" description="Glycoside hydrolase family 5" evidence="8">
    <location>
        <begin position="39"/>
        <end position="306"/>
    </location>
</feature>
<evidence type="ECO:0000259" key="8">
    <source>
        <dbReference type="Pfam" id="PF00150"/>
    </source>
</evidence>
<proteinExistence type="inferred from homology"/>
<evidence type="ECO:0000256" key="3">
    <source>
        <dbReference type="ARBA" id="ARBA00012601"/>
    </source>
</evidence>
<dbReference type="EC" id="3.2.1.4" evidence="3"/>
<dbReference type="Gene3D" id="3.20.20.80">
    <property type="entry name" value="Glycosidases"/>
    <property type="match status" value="1"/>
</dbReference>
<evidence type="ECO:0000256" key="4">
    <source>
        <dbReference type="ARBA" id="ARBA00022801"/>
    </source>
</evidence>
<evidence type="ECO:0000256" key="1">
    <source>
        <dbReference type="ARBA" id="ARBA00000966"/>
    </source>
</evidence>
<dbReference type="AlphaFoldDB" id="A0A6A6QFD4"/>
<reference evidence="9" key="1">
    <citation type="journal article" date="2020" name="Stud. Mycol.">
        <title>101 Dothideomycetes genomes: a test case for predicting lifestyles and emergence of pathogens.</title>
        <authorList>
            <person name="Haridas S."/>
            <person name="Albert R."/>
            <person name="Binder M."/>
            <person name="Bloem J."/>
            <person name="Labutti K."/>
            <person name="Salamov A."/>
            <person name="Andreopoulos B."/>
            <person name="Baker S."/>
            <person name="Barry K."/>
            <person name="Bills G."/>
            <person name="Bluhm B."/>
            <person name="Cannon C."/>
            <person name="Castanera R."/>
            <person name="Culley D."/>
            <person name="Daum C."/>
            <person name="Ezra D."/>
            <person name="Gonzalez J."/>
            <person name="Henrissat B."/>
            <person name="Kuo A."/>
            <person name="Liang C."/>
            <person name="Lipzen A."/>
            <person name="Lutzoni F."/>
            <person name="Magnuson J."/>
            <person name="Mondo S."/>
            <person name="Nolan M."/>
            <person name="Ohm R."/>
            <person name="Pangilinan J."/>
            <person name="Park H.-J."/>
            <person name="Ramirez L."/>
            <person name="Alfaro M."/>
            <person name="Sun H."/>
            <person name="Tritt A."/>
            <person name="Yoshinaga Y."/>
            <person name="Zwiers L.-H."/>
            <person name="Turgeon B."/>
            <person name="Goodwin S."/>
            <person name="Spatafora J."/>
            <person name="Crous P."/>
            <person name="Grigoriev I."/>
        </authorList>
    </citation>
    <scope>NUCLEOTIDE SEQUENCE</scope>
    <source>
        <strain evidence="9">CBS 269.34</strain>
    </source>
</reference>
<comment type="catalytic activity">
    <reaction evidence="1">
        <text>Endohydrolysis of (1-&gt;4)-beta-D-glucosidic linkages in cellulose, lichenin and cereal beta-D-glucans.</text>
        <dbReference type="EC" id="3.2.1.4"/>
    </reaction>
</comment>
<keyword evidence="10" id="KW-1185">Reference proteome</keyword>
<evidence type="ECO:0000256" key="7">
    <source>
        <dbReference type="SAM" id="SignalP"/>
    </source>
</evidence>
<evidence type="ECO:0000256" key="5">
    <source>
        <dbReference type="ARBA" id="ARBA00023295"/>
    </source>
</evidence>
<keyword evidence="5 6" id="KW-0326">Glycosidase</keyword>
<evidence type="ECO:0000313" key="10">
    <source>
        <dbReference type="Proteomes" id="UP000799750"/>
    </source>
</evidence>
<gene>
    <name evidence="9" type="ORF">BU16DRAFT_516742</name>
</gene>
<keyword evidence="7" id="KW-0732">Signal</keyword>
<dbReference type="OrthoDB" id="5823761at2759"/>
<dbReference type="SUPFAM" id="SSF51445">
    <property type="entry name" value="(Trans)glycosidases"/>
    <property type="match status" value="1"/>
</dbReference>
<dbReference type="PANTHER" id="PTHR34142:SF1">
    <property type="entry name" value="GLYCOSIDE HYDROLASE FAMILY 5 DOMAIN-CONTAINING PROTEIN"/>
    <property type="match status" value="1"/>
</dbReference>
<feature type="signal peptide" evidence="7">
    <location>
        <begin position="1"/>
        <end position="18"/>
    </location>
</feature>
<dbReference type="GO" id="GO:0008810">
    <property type="term" value="F:cellulase activity"/>
    <property type="evidence" value="ECO:0007669"/>
    <property type="project" value="UniProtKB-EC"/>
</dbReference>
<dbReference type="PANTHER" id="PTHR34142">
    <property type="entry name" value="ENDO-BETA-1,4-GLUCANASE A"/>
    <property type="match status" value="1"/>
</dbReference>
<evidence type="ECO:0000256" key="6">
    <source>
        <dbReference type="RuleBase" id="RU361153"/>
    </source>
</evidence>